<dbReference type="AlphaFoldDB" id="A0A238VB36"/>
<dbReference type="EMBL" id="FZNT01000001">
    <property type="protein sequence ID" value="SNR31620.1"/>
    <property type="molecule type" value="Genomic_DNA"/>
</dbReference>
<sequence>MPGNRILQLPAGKLILSNILFTERSNFVLRGAGAGAGGTEILVKS</sequence>
<dbReference type="Proteomes" id="UP000198384">
    <property type="component" value="Unassembled WGS sequence"/>
</dbReference>
<organism evidence="1 2">
    <name type="scientific">Lutibacter agarilyticus</name>
    <dbReference type="NCBI Taxonomy" id="1109740"/>
    <lineage>
        <taxon>Bacteria</taxon>
        <taxon>Pseudomonadati</taxon>
        <taxon>Bacteroidota</taxon>
        <taxon>Flavobacteriia</taxon>
        <taxon>Flavobacteriales</taxon>
        <taxon>Flavobacteriaceae</taxon>
        <taxon>Lutibacter</taxon>
    </lineage>
</organism>
<evidence type="ECO:0000313" key="2">
    <source>
        <dbReference type="Proteomes" id="UP000198384"/>
    </source>
</evidence>
<gene>
    <name evidence="1" type="ORF">SAMN06265371_101164</name>
</gene>
<proteinExistence type="predicted"/>
<keyword evidence="2" id="KW-1185">Reference proteome</keyword>
<evidence type="ECO:0000313" key="1">
    <source>
        <dbReference type="EMBL" id="SNR31620.1"/>
    </source>
</evidence>
<accession>A0A238VB36</accession>
<protein>
    <submittedName>
        <fullName evidence="1">Uncharacterized protein</fullName>
    </submittedName>
</protein>
<dbReference type="RefSeq" id="WP_176461179.1">
    <property type="nucleotide sequence ID" value="NZ_FZNT01000001.1"/>
</dbReference>
<name>A0A238VB36_9FLAO</name>
<reference evidence="1 2" key="1">
    <citation type="submission" date="2017-06" db="EMBL/GenBank/DDBJ databases">
        <authorList>
            <person name="Kim H.J."/>
            <person name="Triplett B.A."/>
        </authorList>
    </citation>
    <scope>NUCLEOTIDE SEQUENCE [LARGE SCALE GENOMIC DNA]</scope>
    <source>
        <strain evidence="1 2">DSM 29150</strain>
    </source>
</reference>